<reference evidence="1 2" key="1">
    <citation type="submission" date="2019-12" db="EMBL/GenBank/DDBJ databases">
        <title>Genomic-based taxomic classification of the family Erythrobacteraceae.</title>
        <authorList>
            <person name="Xu L."/>
        </authorList>
    </citation>
    <scope>NUCLEOTIDE SEQUENCE [LARGE SCALE GENOMIC DNA]</scope>
    <source>
        <strain evidence="1 2">KCTC 42453</strain>
    </source>
</reference>
<protein>
    <submittedName>
        <fullName evidence="1">Uncharacterized protein</fullName>
    </submittedName>
</protein>
<comment type="caution">
    <text evidence="1">The sequence shown here is derived from an EMBL/GenBank/DDBJ whole genome shotgun (WGS) entry which is preliminary data.</text>
</comment>
<name>A0A845B4A9_9SPHN</name>
<dbReference type="Proteomes" id="UP000431922">
    <property type="component" value="Unassembled WGS sequence"/>
</dbReference>
<keyword evidence="2" id="KW-1185">Reference proteome</keyword>
<evidence type="ECO:0000313" key="1">
    <source>
        <dbReference type="EMBL" id="MXP45016.1"/>
    </source>
</evidence>
<dbReference type="RefSeq" id="WP_160756660.1">
    <property type="nucleotide sequence ID" value="NZ_WTYL01000003.1"/>
</dbReference>
<proteinExistence type="predicted"/>
<dbReference type="OrthoDB" id="7433176at2"/>
<organism evidence="1 2">
    <name type="scientific">Allopontixanthobacter sediminis</name>
    <dbReference type="NCBI Taxonomy" id="1689985"/>
    <lineage>
        <taxon>Bacteria</taxon>
        <taxon>Pseudomonadati</taxon>
        <taxon>Pseudomonadota</taxon>
        <taxon>Alphaproteobacteria</taxon>
        <taxon>Sphingomonadales</taxon>
        <taxon>Erythrobacteraceae</taxon>
        <taxon>Allopontixanthobacter</taxon>
    </lineage>
</organism>
<sequence length="86" mass="9922">MTFDDQLQRYFGTTDLTEVPPDAVTAGLERMQVDFGLEKDRGHRFALWTVMFILGDAPDLDVAFNEEKDRNAARDFMDMMDRMPDA</sequence>
<dbReference type="AlphaFoldDB" id="A0A845B4A9"/>
<evidence type="ECO:0000313" key="2">
    <source>
        <dbReference type="Proteomes" id="UP000431922"/>
    </source>
</evidence>
<dbReference type="EMBL" id="WTYL01000003">
    <property type="protein sequence ID" value="MXP45016.1"/>
    <property type="molecule type" value="Genomic_DNA"/>
</dbReference>
<gene>
    <name evidence="1" type="ORF">GRI65_11205</name>
</gene>
<accession>A0A845B4A9</accession>